<proteinExistence type="predicted"/>
<dbReference type="AlphaFoldDB" id="A0A382B8S8"/>
<evidence type="ECO:0000313" key="2">
    <source>
        <dbReference type="EMBL" id="SVB09941.1"/>
    </source>
</evidence>
<reference evidence="2" key="1">
    <citation type="submission" date="2018-05" db="EMBL/GenBank/DDBJ databases">
        <authorList>
            <person name="Lanie J.A."/>
            <person name="Ng W.-L."/>
            <person name="Kazmierczak K.M."/>
            <person name="Andrzejewski T.M."/>
            <person name="Davidsen T.M."/>
            <person name="Wayne K.J."/>
            <person name="Tettelin H."/>
            <person name="Glass J.I."/>
            <person name="Rusch D."/>
            <person name="Podicherti R."/>
            <person name="Tsui H.-C.T."/>
            <person name="Winkler M.E."/>
        </authorList>
    </citation>
    <scope>NUCLEOTIDE SEQUENCE</scope>
</reference>
<dbReference type="EMBL" id="UINC01028628">
    <property type="protein sequence ID" value="SVB09941.1"/>
    <property type="molecule type" value="Genomic_DNA"/>
</dbReference>
<keyword evidence="1" id="KW-0175">Coiled coil</keyword>
<protein>
    <submittedName>
        <fullName evidence="2">Uncharacterized protein</fullName>
    </submittedName>
</protein>
<feature type="coiled-coil region" evidence="1">
    <location>
        <begin position="28"/>
        <end position="101"/>
    </location>
</feature>
<accession>A0A382B8S8</accession>
<organism evidence="2">
    <name type="scientific">marine metagenome</name>
    <dbReference type="NCBI Taxonomy" id="408172"/>
    <lineage>
        <taxon>unclassified sequences</taxon>
        <taxon>metagenomes</taxon>
        <taxon>ecological metagenomes</taxon>
    </lineage>
</organism>
<gene>
    <name evidence="2" type="ORF">METZ01_LOCUS162795</name>
</gene>
<sequence length="102" mass="11895">MYHFNFKKILFVGLFFLFSDAAIEASSLKKVRRSVARLQMELLELKEKSSKIAAQQMAILEPQNEKIESLTKENLALSKKLKDLSLKFLLLEEKLEKYQKES</sequence>
<evidence type="ECO:0000256" key="1">
    <source>
        <dbReference type="SAM" id="Coils"/>
    </source>
</evidence>
<feature type="non-terminal residue" evidence="2">
    <location>
        <position position="102"/>
    </location>
</feature>
<name>A0A382B8S8_9ZZZZ</name>